<gene>
    <name evidence="1" type="ORF">PsorP6_018119</name>
</gene>
<sequence length="559" mass="62909">MTARCSSRVRRKPTPIYQVEDTRVSNEEVEEEVGASDELLTNGQGDDSSDSGPDRDDEEFKPSKSKIARSKDTRSTPRTPGTKVPKVNTHRRKRSPWSQARSVKSADRPKKRSKRSAPTEDNEDVLTSGNDDTRDVSLYESIKSGKASLEKVLTKWRGRFEEDDEAAMREVLNVVMQAFGSNQCVPDTEPLAQLDMGEMVNHVLEDLESGNGEYLLMSRGRSMKKCQQNFEEFWDVFVMECYESEILFTSNVASNFVDWLTTLSSSELRPIRHTATVAVLAMSNALVHVAASISNQLAISTRQLSAEISSPSAGKNSTNLQKMAVLKDIKALSEDRLEQVLKLVNLIFTGVVVHRYRDVMPEIRAVSMQSLGHWIITLPDHFLKDNFVKYLGWLLSDKSALVRLEVVEILCELYENDAFTERLELFNSRFMPRFLELCNDVDAAVVEASIHLLIAADKHSLISSDVDLSPVEKLVFDAQRENIRRAAAEFVCLQYDAFGVAVSKTKSAQLKKEQLNTQAIALTEFAEEYINNHDVPESAVETLVDAFWGLDDCRKLKIP</sequence>
<reference evidence="1 2" key="1">
    <citation type="journal article" date="2022" name="bioRxiv">
        <title>The genome of the oomycete Peronosclerospora sorghi, a cosmopolitan pathogen of maize and sorghum, is inflated with dispersed pseudogenes.</title>
        <authorList>
            <person name="Fletcher K."/>
            <person name="Martin F."/>
            <person name="Isakeit T."/>
            <person name="Cavanaugh K."/>
            <person name="Magill C."/>
            <person name="Michelmore R."/>
        </authorList>
    </citation>
    <scope>NUCLEOTIDE SEQUENCE [LARGE SCALE GENOMIC DNA]</scope>
    <source>
        <strain evidence="1">P6</strain>
    </source>
</reference>
<evidence type="ECO:0000313" key="2">
    <source>
        <dbReference type="Proteomes" id="UP001163321"/>
    </source>
</evidence>
<accession>A0ACC0WDN4</accession>
<proteinExistence type="predicted"/>
<comment type="caution">
    <text evidence="1">The sequence shown here is derived from an EMBL/GenBank/DDBJ whole genome shotgun (WGS) entry which is preliminary data.</text>
</comment>
<protein>
    <submittedName>
        <fullName evidence="1">Uncharacterized protein</fullName>
    </submittedName>
</protein>
<dbReference type="EMBL" id="CM047581">
    <property type="protein sequence ID" value="KAI9916859.1"/>
    <property type="molecule type" value="Genomic_DNA"/>
</dbReference>
<keyword evidence="2" id="KW-1185">Reference proteome</keyword>
<dbReference type="Proteomes" id="UP001163321">
    <property type="component" value="Chromosome 2"/>
</dbReference>
<evidence type="ECO:0000313" key="1">
    <source>
        <dbReference type="EMBL" id="KAI9916859.1"/>
    </source>
</evidence>
<organism evidence="1 2">
    <name type="scientific">Peronosclerospora sorghi</name>
    <dbReference type="NCBI Taxonomy" id="230839"/>
    <lineage>
        <taxon>Eukaryota</taxon>
        <taxon>Sar</taxon>
        <taxon>Stramenopiles</taxon>
        <taxon>Oomycota</taxon>
        <taxon>Peronosporomycetes</taxon>
        <taxon>Peronosporales</taxon>
        <taxon>Peronosporaceae</taxon>
        <taxon>Peronosclerospora</taxon>
    </lineage>
</organism>
<name>A0ACC0WDN4_9STRA</name>